<gene>
    <name evidence="2" type="ORF">SOIL9_45630</name>
</gene>
<protein>
    <submittedName>
        <fullName evidence="2">Uncharacterized protein</fullName>
    </submittedName>
</protein>
<keyword evidence="3" id="KW-1185">Reference proteome</keyword>
<name>A0A6P2CW00_9BACT</name>
<sequence>MVRYFSVLGLTLAGLLLAGVAANGDDKPDAKPAGTGRLLAKEYIEVDEKGVPNARFLLRVAEATPNIVEVRGINGWVAYASYDEAQKEYRGFFEWRRLGAAGAPGGKWADLYQIRLVKTADGELVMTGKSKENDFVIRAREHTAKPPAP</sequence>
<evidence type="ECO:0000313" key="2">
    <source>
        <dbReference type="EMBL" id="VTR93151.1"/>
    </source>
</evidence>
<dbReference type="AlphaFoldDB" id="A0A6P2CW00"/>
<dbReference type="KEGG" id="gms:SOIL9_45630"/>
<keyword evidence="1" id="KW-0732">Signal</keyword>
<dbReference type="Proteomes" id="UP000464178">
    <property type="component" value="Chromosome"/>
</dbReference>
<evidence type="ECO:0000313" key="3">
    <source>
        <dbReference type="Proteomes" id="UP000464178"/>
    </source>
</evidence>
<dbReference type="RefSeq" id="WP_162667925.1">
    <property type="nucleotide sequence ID" value="NZ_LR593886.1"/>
</dbReference>
<organism evidence="2 3">
    <name type="scientific">Gemmata massiliana</name>
    <dbReference type="NCBI Taxonomy" id="1210884"/>
    <lineage>
        <taxon>Bacteria</taxon>
        <taxon>Pseudomonadati</taxon>
        <taxon>Planctomycetota</taxon>
        <taxon>Planctomycetia</taxon>
        <taxon>Gemmatales</taxon>
        <taxon>Gemmataceae</taxon>
        <taxon>Gemmata</taxon>
    </lineage>
</organism>
<proteinExistence type="predicted"/>
<dbReference type="EMBL" id="LR593886">
    <property type="protein sequence ID" value="VTR93151.1"/>
    <property type="molecule type" value="Genomic_DNA"/>
</dbReference>
<evidence type="ECO:0000256" key="1">
    <source>
        <dbReference type="SAM" id="SignalP"/>
    </source>
</evidence>
<reference evidence="2 3" key="1">
    <citation type="submission" date="2019-05" db="EMBL/GenBank/DDBJ databases">
        <authorList>
            <consortium name="Science for Life Laboratories"/>
        </authorList>
    </citation>
    <scope>NUCLEOTIDE SEQUENCE [LARGE SCALE GENOMIC DNA]</scope>
    <source>
        <strain evidence="2">Soil9</strain>
    </source>
</reference>
<feature type="chain" id="PRO_5026837447" evidence="1">
    <location>
        <begin position="25"/>
        <end position="149"/>
    </location>
</feature>
<feature type="signal peptide" evidence="1">
    <location>
        <begin position="1"/>
        <end position="24"/>
    </location>
</feature>
<accession>A0A6P2CW00</accession>